<comment type="subunit">
    <text evidence="2">The complex is composed of two ATP-binding proteins (GsiA), two transmembrane proteins (GsiC and GsiD) and a solute-binding protein (GsiB).</text>
</comment>
<evidence type="ECO:0000313" key="19">
    <source>
        <dbReference type="Proteomes" id="UP000256941"/>
    </source>
</evidence>
<evidence type="ECO:0000259" key="17">
    <source>
        <dbReference type="PROSITE" id="PS50893"/>
    </source>
</evidence>
<comment type="function">
    <text evidence="12">Part of the ABC transporter complex GsiABCD involved in glutathione import. Responsible for energy coupling to the transport system.</text>
</comment>
<dbReference type="InterPro" id="IPR050319">
    <property type="entry name" value="ABC_transp_ATP-bind"/>
</dbReference>
<evidence type="ECO:0000256" key="14">
    <source>
        <dbReference type="ARBA" id="ARBA00039050"/>
    </source>
</evidence>
<accession>A0A3D9XRU2</accession>
<keyword evidence="5" id="KW-0997">Cell inner membrane</keyword>
<dbReference type="GO" id="GO:0055085">
    <property type="term" value="P:transmembrane transport"/>
    <property type="evidence" value="ECO:0007669"/>
    <property type="project" value="UniProtKB-ARBA"/>
</dbReference>
<comment type="similarity">
    <text evidence="13">Belongs to the ABC transporter superfamily. Glutathione importer (TC 3.A.1.5.11) family.</text>
</comment>
<evidence type="ECO:0000256" key="3">
    <source>
        <dbReference type="ARBA" id="ARBA00022448"/>
    </source>
</evidence>
<evidence type="ECO:0000256" key="13">
    <source>
        <dbReference type="ARBA" id="ARBA00038416"/>
    </source>
</evidence>
<evidence type="ECO:0000256" key="8">
    <source>
        <dbReference type="ARBA" id="ARBA00022801"/>
    </source>
</evidence>
<comment type="catalytic activity">
    <reaction evidence="16">
        <text>glutathione(out) + ATP + H2O = glutathione(in) + ADP + phosphate + H(+)</text>
        <dbReference type="Rhea" id="RHEA:29791"/>
        <dbReference type="ChEBI" id="CHEBI:15377"/>
        <dbReference type="ChEBI" id="CHEBI:15378"/>
        <dbReference type="ChEBI" id="CHEBI:30616"/>
        <dbReference type="ChEBI" id="CHEBI:43474"/>
        <dbReference type="ChEBI" id="CHEBI:57925"/>
        <dbReference type="ChEBI" id="CHEBI:456216"/>
        <dbReference type="EC" id="7.4.2.10"/>
    </reaction>
</comment>
<dbReference type="InterPro" id="IPR017871">
    <property type="entry name" value="ABC_transporter-like_CS"/>
</dbReference>
<comment type="subcellular location">
    <subcellularLocation>
        <location evidence="1">Cell inner membrane</location>
        <topology evidence="1">Peripheral membrane protein</topology>
    </subcellularLocation>
</comment>
<dbReference type="FunFam" id="3.40.50.300:FF:000016">
    <property type="entry name" value="Oligopeptide ABC transporter ATP-binding component"/>
    <property type="match status" value="2"/>
</dbReference>
<dbReference type="PANTHER" id="PTHR43776:SF15">
    <property type="entry name" value="GLUTATHIONE IMPORT ATP-BINDING PROTEIN GSIA"/>
    <property type="match status" value="1"/>
</dbReference>
<dbReference type="InterPro" id="IPR027417">
    <property type="entry name" value="P-loop_NTPase"/>
</dbReference>
<dbReference type="PANTHER" id="PTHR43776">
    <property type="entry name" value="TRANSPORT ATP-BINDING PROTEIN"/>
    <property type="match status" value="1"/>
</dbReference>
<evidence type="ECO:0000256" key="10">
    <source>
        <dbReference type="ARBA" id="ARBA00022967"/>
    </source>
</evidence>
<feature type="domain" description="ABC transporter" evidence="17">
    <location>
        <begin position="301"/>
        <end position="551"/>
    </location>
</feature>
<evidence type="ECO:0000256" key="6">
    <source>
        <dbReference type="ARBA" id="ARBA00022737"/>
    </source>
</evidence>
<name>A0A3D9XRU2_PARVE</name>
<dbReference type="GO" id="GO:0016887">
    <property type="term" value="F:ATP hydrolysis activity"/>
    <property type="evidence" value="ECO:0007669"/>
    <property type="project" value="InterPro"/>
</dbReference>
<keyword evidence="11" id="KW-0472">Membrane</keyword>
<dbReference type="InterPro" id="IPR003593">
    <property type="entry name" value="AAA+_ATPase"/>
</dbReference>
<protein>
    <recommendedName>
        <fullName evidence="15">Glutathione import ATP-binding protein GsiA</fullName>
        <ecNumber evidence="14">7.4.2.10</ecNumber>
    </recommendedName>
</protein>
<dbReference type="RefSeq" id="WP_116221301.1">
    <property type="nucleotide sequence ID" value="NZ_CP038196.1"/>
</dbReference>
<evidence type="ECO:0000256" key="9">
    <source>
        <dbReference type="ARBA" id="ARBA00022840"/>
    </source>
</evidence>
<dbReference type="SMART" id="SM00382">
    <property type="entry name" value="AAA"/>
    <property type="match status" value="2"/>
</dbReference>
<dbReference type="GO" id="GO:0005524">
    <property type="term" value="F:ATP binding"/>
    <property type="evidence" value="ECO:0007669"/>
    <property type="project" value="UniProtKB-KW"/>
</dbReference>
<organism evidence="18 19">
    <name type="scientific">Paracoccus versutus</name>
    <name type="common">Thiobacillus versutus</name>
    <dbReference type="NCBI Taxonomy" id="34007"/>
    <lineage>
        <taxon>Bacteria</taxon>
        <taxon>Pseudomonadati</taxon>
        <taxon>Pseudomonadota</taxon>
        <taxon>Alphaproteobacteria</taxon>
        <taxon>Rhodobacterales</taxon>
        <taxon>Paracoccaceae</taxon>
        <taxon>Paracoccus</taxon>
    </lineage>
</organism>
<dbReference type="Proteomes" id="UP000256941">
    <property type="component" value="Unassembled WGS sequence"/>
</dbReference>
<evidence type="ECO:0000256" key="2">
    <source>
        <dbReference type="ARBA" id="ARBA00011469"/>
    </source>
</evidence>
<evidence type="ECO:0000256" key="15">
    <source>
        <dbReference type="ARBA" id="ARBA00041187"/>
    </source>
</evidence>
<evidence type="ECO:0000313" key="18">
    <source>
        <dbReference type="EMBL" id="REF73164.1"/>
    </source>
</evidence>
<dbReference type="CDD" id="cd03257">
    <property type="entry name" value="ABC_NikE_OppD_transporters"/>
    <property type="match status" value="2"/>
</dbReference>
<dbReference type="SUPFAM" id="SSF52540">
    <property type="entry name" value="P-loop containing nucleoside triphosphate hydrolases"/>
    <property type="match status" value="2"/>
</dbReference>
<sequence>MTDPVLSVADLRVAFRGRRGWTEVVHGLDFDIAPGETVALVGESGSGKSVTSLAVMRLLDPAASRITGSVRLEGRDLLSLSEGAMRRIRGDRVAMIFQEPMTSLNPSMKIGEQIAEVLTTHRGMDRQKAMAETVRLLERVRIPAAKRRMLEYPHQSSGGMRQRFMIAMALACRPRLLIADEPTTALDVTVQAQILELIRELQAEEQMAVLFITHDMGVVAEVADRTLVMLRGDAVEQGLTAEIFAHPQQPYTRALLAAVPRLGSMAGTGRPARFPLVDAATGAASPGTELPDTLRGTAPLLEVRGLTTRYDAGTDLPGRTQARVHAVENVSFDIRQGETLALVGESGCGKSSTGRSILRLTQPFSGSVRLDGTELLELDRPALRRMRRQMQMIFQDPFASLDPRRRVGDAIAEPMVTHGLARGSELKDRVADLLTQVGLSPDMARRFPNEFSGGQRQRICIARALGIAPKLIVADEAVSALDVTVKAQVVNLMLDLQAELGLSYLFISHDMAVVERISHRVGVMYLGEIVEIGPREAIFGAPAHPYTQRLLQAIPVPDPALRGNRPAGELRELKSPLHPVGYQPPAREWREVSPGHQVQVAGPEWQAA</sequence>
<dbReference type="AlphaFoldDB" id="A0A3D9XRU2"/>
<dbReference type="EMBL" id="QTUJ01000001">
    <property type="protein sequence ID" value="REF73164.1"/>
    <property type="molecule type" value="Genomic_DNA"/>
</dbReference>
<dbReference type="InterPro" id="IPR003439">
    <property type="entry name" value="ABC_transporter-like_ATP-bd"/>
</dbReference>
<gene>
    <name evidence="18" type="ORF">BDD41_1694</name>
</gene>
<dbReference type="GO" id="GO:0005886">
    <property type="term" value="C:plasma membrane"/>
    <property type="evidence" value="ECO:0007669"/>
    <property type="project" value="UniProtKB-SubCell"/>
</dbReference>
<keyword evidence="10" id="KW-1278">Translocase</keyword>
<keyword evidence="6" id="KW-0677">Repeat</keyword>
<evidence type="ECO:0000256" key="4">
    <source>
        <dbReference type="ARBA" id="ARBA00022475"/>
    </source>
</evidence>
<comment type="caution">
    <text evidence="18">The sequence shown here is derived from an EMBL/GenBank/DDBJ whole genome shotgun (WGS) entry which is preliminary data.</text>
</comment>
<proteinExistence type="inferred from homology"/>
<evidence type="ECO:0000256" key="1">
    <source>
        <dbReference type="ARBA" id="ARBA00004417"/>
    </source>
</evidence>
<feature type="domain" description="ABC transporter" evidence="17">
    <location>
        <begin position="6"/>
        <end position="256"/>
    </location>
</feature>
<reference evidence="18 19" key="1">
    <citation type="submission" date="2018-08" db="EMBL/GenBank/DDBJ databases">
        <title>Genomic Encyclopedia of Archaeal and Bacterial Type Strains, Phase II (KMG-II): from individual species to whole genera.</title>
        <authorList>
            <person name="Goeker M."/>
        </authorList>
    </citation>
    <scope>NUCLEOTIDE SEQUENCE [LARGE SCALE GENOMIC DNA]</scope>
    <source>
        <strain evidence="18 19">DSM 17099</strain>
    </source>
</reference>
<dbReference type="EC" id="7.4.2.10" evidence="14"/>
<evidence type="ECO:0000256" key="12">
    <source>
        <dbReference type="ARBA" id="ARBA00037530"/>
    </source>
</evidence>
<evidence type="ECO:0000256" key="16">
    <source>
        <dbReference type="ARBA" id="ARBA00047640"/>
    </source>
</evidence>
<keyword evidence="9 18" id="KW-0067">ATP-binding</keyword>
<dbReference type="PROSITE" id="PS00211">
    <property type="entry name" value="ABC_TRANSPORTER_1"/>
    <property type="match status" value="1"/>
</dbReference>
<dbReference type="NCBIfam" id="NF007739">
    <property type="entry name" value="PRK10419.1"/>
    <property type="match status" value="2"/>
</dbReference>
<keyword evidence="7" id="KW-0547">Nucleotide-binding</keyword>
<keyword evidence="8" id="KW-0378">Hydrolase</keyword>
<dbReference type="InterPro" id="IPR013563">
    <property type="entry name" value="Oligopep_ABC_C"/>
</dbReference>
<evidence type="ECO:0000256" key="7">
    <source>
        <dbReference type="ARBA" id="ARBA00022741"/>
    </source>
</evidence>
<dbReference type="NCBIfam" id="NF008453">
    <property type="entry name" value="PRK11308.1"/>
    <property type="match status" value="2"/>
</dbReference>
<evidence type="ECO:0000256" key="5">
    <source>
        <dbReference type="ARBA" id="ARBA00022519"/>
    </source>
</evidence>
<dbReference type="Pfam" id="PF00005">
    <property type="entry name" value="ABC_tran"/>
    <property type="match status" value="2"/>
</dbReference>
<dbReference type="PROSITE" id="PS50893">
    <property type="entry name" value="ABC_TRANSPORTER_2"/>
    <property type="match status" value="2"/>
</dbReference>
<dbReference type="Pfam" id="PF08352">
    <property type="entry name" value="oligo_HPY"/>
    <property type="match status" value="2"/>
</dbReference>
<dbReference type="Gene3D" id="3.40.50.300">
    <property type="entry name" value="P-loop containing nucleotide triphosphate hydrolases"/>
    <property type="match status" value="2"/>
</dbReference>
<evidence type="ECO:0000256" key="11">
    <source>
        <dbReference type="ARBA" id="ARBA00023136"/>
    </source>
</evidence>
<keyword evidence="4" id="KW-1003">Cell membrane</keyword>
<keyword evidence="3" id="KW-0813">Transport</keyword>
<dbReference type="GO" id="GO:0015833">
    <property type="term" value="P:peptide transport"/>
    <property type="evidence" value="ECO:0007669"/>
    <property type="project" value="InterPro"/>
</dbReference>